<evidence type="ECO:0000256" key="1">
    <source>
        <dbReference type="ARBA" id="ARBA00023157"/>
    </source>
</evidence>
<dbReference type="Pfam" id="PF00089">
    <property type="entry name" value="Trypsin"/>
    <property type="match status" value="1"/>
</dbReference>
<dbReference type="EMBL" id="BMAO01020333">
    <property type="protein sequence ID" value="GFQ66642.1"/>
    <property type="molecule type" value="Genomic_DNA"/>
</dbReference>
<evidence type="ECO:0000259" key="3">
    <source>
        <dbReference type="PROSITE" id="PS50240"/>
    </source>
</evidence>
<proteinExistence type="inferred from homology"/>
<dbReference type="InterPro" id="IPR001314">
    <property type="entry name" value="Peptidase_S1A"/>
</dbReference>
<comment type="caution">
    <text evidence="4">The sequence shown here is derived from an EMBL/GenBank/DDBJ whole genome shotgun (WGS) entry which is preliminary data.</text>
</comment>
<dbReference type="SUPFAM" id="SSF50494">
    <property type="entry name" value="Trypsin-like serine proteases"/>
    <property type="match status" value="1"/>
</dbReference>
<dbReference type="PANTHER" id="PTHR24256">
    <property type="entry name" value="TRYPTASE-RELATED"/>
    <property type="match status" value="1"/>
</dbReference>
<dbReference type="PRINTS" id="PR00722">
    <property type="entry name" value="CHYMOTRYPSIN"/>
</dbReference>
<dbReference type="GO" id="GO:0006508">
    <property type="term" value="P:proteolysis"/>
    <property type="evidence" value="ECO:0007669"/>
    <property type="project" value="InterPro"/>
</dbReference>
<reference evidence="4" key="1">
    <citation type="submission" date="2020-07" db="EMBL/GenBank/DDBJ databases">
        <title>Multicomponent nature underlies the extraordinary mechanical properties of spider dragline silk.</title>
        <authorList>
            <person name="Kono N."/>
            <person name="Nakamura H."/>
            <person name="Mori M."/>
            <person name="Yoshida Y."/>
            <person name="Ohtoshi R."/>
            <person name="Malay A.D."/>
            <person name="Moran D.A.P."/>
            <person name="Tomita M."/>
            <person name="Numata K."/>
            <person name="Arakawa K."/>
        </authorList>
    </citation>
    <scope>NUCLEOTIDE SEQUENCE</scope>
</reference>
<dbReference type="InterPro" id="IPR043504">
    <property type="entry name" value="Peptidase_S1_PA_chymotrypsin"/>
</dbReference>
<dbReference type="InterPro" id="IPR009003">
    <property type="entry name" value="Peptidase_S1_PA"/>
</dbReference>
<dbReference type="Gene3D" id="2.40.10.10">
    <property type="entry name" value="Trypsin-like serine proteases"/>
    <property type="match status" value="1"/>
</dbReference>
<dbReference type="Proteomes" id="UP000887116">
    <property type="component" value="Unassembled WGS sequence"/>
</dbReference>
<keyword evidence="1" id="KW-1015">Disulfide bond</keyword>
<dbReference type="AlphaFoldDB" id="A0A8X6F0J7"/>
<dbReference type="SMART" id="SM00020">
    <property type="entry name" value="Tryp_SPc"/>
    <property type="match status" value="1"/>
</dbReference>
<organism evidence="4 5">
    <name type="scientific">Trichonephila clavata</name>
    <name type="common">Joro spider</name>
    <name type="synonym">Nephila clavata</name>
    <dbReference type="NCBI Taxonomy" id="2740835"/>
    <lineage>
        <taxon>Eukaryota</taxon>
        <taxon>Metazoa</taxon>
        <taxon>Ecdysozoa</taxon>
        <taxon>Arthropoda</taxon>
        <taxon>Chelicerata</taxon>
        <taxon>Arachnida</taxon>
        <taxon>Araneae</taxon>
        <taxon>Araneomorphae</taxon>
        <taxon>Entelegynae</taxon>
        <taxon>Araneoidea</taxon>
        <taxon>Nephilidae</taxon>
        <taxon>Trichonephila</taxon>
    </lineage>
</organism>
<dbReference type="GO" id="GO:0004252">
    <property type="term" value="F:serine-type endopeptidase activity"/>
    <property type="evidence" value="ECO:0007669"/>
    <property type="project" value="InterPro"/>
</dbReference>
<dbReference type="PROSITE" id="PS50240">
    <property type="entry name" value="TRYPSIN_DOM"/>
    <property type="match status" value="1"/>
</dbReference>
<evidence type="ECO:0000313" key="4">
    <source>
        <dbReference type="EMBL" id="GFQ66642.1"/>
    </source>
</evidence>
<evidence type="ECO:0000256" key="2">
    <source>
        <dbReference type="ARBA" id="ARBA00024195"/>
    </source>
</evidence>
<accession>A0A8X6F0J7</accession>
<sequence>MTLKKVAAPYAFIDTAKECGLSTADVYGRLRNTEEVIPLFKYPWIVAFFRNGEIICTGTLVSQQFVLTAAECVLKTGSEKDKKCQRSILPQDCFYTPEEISIKLVGDRFLEKPVKIKFIKPHSKFNNARKTNNIAFVELEQPLKCSPMTSPICLPFNTKELKFDNKLTIAGWGSHAMNGYYEYYQDEYQTLREGDIVKIDTSKCNNSRELNSQYLCAFGKGQSVCHGDVGGSAFARSGKNYYAIGMVSHSNEPRFRPSLPVTLINFNHFAGWIRHFVRKFPEPWSK</sequence>
<keyword evidence="5" id="KW-1185">Reference proteome</keyword>
<dbReference type="InterPro" id="IPR001254">
    <property type="entry name" value="Trypsin_dom"/>
</dbReference>
<evidence type="ECO:0000313" key="5">
    <source>
        <dbReference type="Proteomes" id="UP000887116"/>
    </source>
</evidence>
<dbReference type="InterPro" id="IPR051487">
    <property type="entry name" value="Ser/Thr_Proteases_Immune/Dev"/>
</dbReference>
<protein>
    <submittedName>
        <fullName evidence="4">Enteropeptidase</fullName>
    </submittedName>
</protein>
<gene>
    <name evidence="4" type="primary">TMPRSS15</name>
    <name evidence="4" type="ORF">TNCT_725531</name>
</gene>
<dbReference type="OrthoDB" id="6428319at2759"/>
<name>A0A8X6F0J7_TRICU</name>
<feature type="domain" description="Peptidase S1" evidence="3">
    <location>
        <begin position="26"/>
        <end position="278"/>
    </location>
</feature>
<comment type="similarity">
    <text evidence="2">Belongs to the peptidase S1 family. CLIP subfamily.</text>
</comment>